<dbReference type="Gene3D" id="1.10.40.30">
    <property type="entry name" value="Fumarase/aspartase (C-terminal domain)"/>
    <property type="match status" value="1"/>
</dbReference>
<evidence type="ECO:0000313" key="7">
    <source>
        <dbReference type="Proteomes" id="UP001161247"/>
    </source>
</evidence>
<feature type="domain" description="Adenylosuccinate lyase PurB C-terminal" evidence="5">
    <location>
        <begin position="410"/>
        <end position="524"/>
    </location>
</feature>
<evidence type="ECO:0000256" key="3">
    <source>
        <dbReference type="ARBA" id="ARBA00022755"/>
    </source>
</evidence>
<dbReference type="GO" id="GO:0006188">
    <property type="term" value="P:IMP biosynthetic process"/>
    <property type="evidence" value="ECO:0007669"/>
    <property type="project" value="InterPro"/>
</dbReference>
<dbReference type="NCBIfam" id="NF006764">
    <property type="entry name" value="PRK09285.1"/>
    <property type="match status" value="1"/>
</dbReference>
<keyword evidence="7" id="KW-1185">Reference proteome</keyword>
<dbReference type="Gene3D" id="1.20.200.10">
    <property type="entry name" value="Fumarase/aspartase (Central domain)"/>
    <property type="match status" value="1"/>
</dbReference>
<dbReference type="PANTHER" id="PTHR43411">
    <property type="entry name" value="ADENYLOSUCCINATE LYASE"/>
    <property type="match status" value="1"/>
</dbReference>
<dbReference type="AlphaFoldDB" id="A0AAV1DYY8"/>
<evidence type="ECO:0000259" key="5">
    <source>
        <dbReference type="Pfam" id="PF08328"/>
    </source>
</evidence>
<evidence type="ECO:0000256" key="1">
    <source>
        <dbReference type="ARBA" id="ARBA00004706"/>
    </source>
</evidence>
<protein>
    <submittedName>
        <fullName evidence="6">OLC1v1012876C3</fullName>
    </submittedName>
</protein>
<dbReference type="InterPro" id="IPR013539">
    <property type="entry name" value="PurB_C"/>
</dbReference>
<dbReference type="Proteomes" id="UP001161247">
    <property type="component" value="Chromosome 7"/>
</dbReference>
<proteinExistence type="predicted"/>
<accession>A0AAV1DYY8</accession>
<sequence>MELKAAATTMSSMVSSYPGANLFHPPAIVINPNLHRGIFSSSAMPWLRTGHQDRIYCKASHHPSRIDQDIVDKVMMFSNYSHDSKLVSLTSPCPLYGPYWADQAKELELLMSEYGIIRFRTLVEVKWWLKLSQVLLRFSKDTEAYLQSLIDEFDVDDALEVKKIKKVINHDVKAVEYFLNEKFHSHPEIAKVIEFSHFPRSAEDINNLALALMMKSALDSVILPAMDKVILAIHNMAKQSACVPILPLTHGQLASLTTLGKEIAIFSNMLKAERERISKFNISGKFAGAVGNYNAYVSANPNIDWLPIAKEFVTALGISFDPFVTQIGTRDCLGKLFHSISCFNNILVTFNQDMRGHISRGYFKTMNITGDIMLSTLAHKVGPVDFENSEENLVLANEGLSHLSMKLPISRFQRDITDSTVLRNLGVLFGHCLLAYKNALQGLVKLQVNEDLLTEDLNFGWEVLVDPVQRVMRTHGIPEPHVKLQGLTTGREVTEEMMRKFINDLDLPMDAKKTLLSLKSHPYIGIAPELDIIMEKAEKSCDS</sequence>
<organism evidence="6 7">
    <name type="scientific">Oldenlandia corymbosa var. corymbosa</name>
    <dbReference type="NCBI Taxonomy" id="529605"/>
    <lineage>
        <taxon>Eukaryota</taxon>
        <taxon>Viridiplantae</taxon>
        <taxon>Streptophyta</taxon>
        <taxon>Embryophyta</taxon>
        <taxon>Tracheophyta</taxon>
        <taxon>Spermatophyta</taxon>
        <taxon>Magnoliopsida</taxon>
        <taxon>eudicotyledons</taxon>
        <taxon>Gunneridae</taxon>
        <taxon>Pentapetalae</taxon>
        <taxon>asterids</taxon>
        <taxon>lamiids</taxon>
        <taxon>Gentianales</taxon>
        <taxon>Rubiaceae</taxon>
        <taxon>Rubioideae</taxon>
        <taxon>Spermacoceae</taxon>
        <taxon>Hedyotis-Oldenlandia complex</taxon>
        <taxon>Oldenlandia</taxon>
    </lineage>
</organism>
<dbReference type="GO" id="GO:0004018">
    <property type="term" value="F:N6-(1,2-dicarboxyethyl)AMP AMP-lyase (fumarate-forming) activity"/>
    <property type="evidence" value="ECO:0007669"/>
    <property type="project" value="InterPro"/>
</dbReference>
<comment type="pathway">
    <text evidence="2">Purine metabolism; AMP biosynthesis via de novo pathway; AMP from IMP: step 2/2.</text>
</comment>
<dbReference type="InterPro" id="IPR047136">
    <property type="entry name" value="PurB_bact"/>
</dbReference>
<gene>
    <name evidence="6" type="ORF">OLC1_LOCUS19634</name>
</gene>
<dbReference type="SUPFAM" id="SSF48557">
    <property type="entry name" value="L-aspartase-like"/>
    <property type="match status" value="1"/>
</dbReference>
<dbReference type="PANTHER" id="PTHR43411:SF1">
    <property type="entry name" value="ADENYLOSUCCINATE LYASE"/>
    <property type="match status" value="1"/>
</dbReference>
<evidence type="ECO:0000259" key="4">
    <source>
        <dbReference type="Pfam" id="PF00206"/>
    </source>
</evidence>
<dbReference type="Pfam" id="PF00206">
    <property type="entry name" value="Lyase_1"/>
    <property type="match status" value="1"/>
</dbReference>
<keyword evidence="3" id="KW-0658">Purine biosynthesis</keyword>
<evidence type="ECO:0000313" key="6">
    <source>
        <dbReference type="EMBL" id="CAI9112426.1"/>
    </source>
</evidence>
<dbReference type="InterPro" id="IPR008948">
    <property type="entry name" value="L-Aspartase-like"/>
</dbReference>
<evidence type="ECO:0000256" key="2">
    <source>
        <dbReference type="ARBA" id="ARBA00004734"/>
    </source>
</evidence>
<comment type="pathway">
    <text evidence="1">Purine metabolism; IMP biosynthesis via de novo pathway; 5-amino-1-(5-phospho-D-ribosyl)imidazole-4-carboxamide from 5-amino-1-(5-phospho-D-ribosyl)imidazole-4-carboxylate: step 2/2.</text>
</comment>
<dbReference type="InterPro" id="IPR022761">
    <property type="entry name" value="Fumarate_lyase_N"/>
</dbReference>
<feature type="domain" description="Fumarate lyase N-terminal" evidence="4">
    <location>
        <begin position="135"/>
        <end position="389"/>
    </location>
</feature>
<dbReference type="Gene3D" id="1.10.275.10">
    <property type="entry name" value="Fumarase/aspartase (N-terminal domain)"/>
    <property type="match status" value="1"/>
</dbReference>
<dbReference type="Pfam" id="PF08328">
    <property type="entry name" value="ASL_C"/>
    <property type="match status" value="1"/>
</dbReference>
<name>A0AAV1DYY8_OLDCO</name>
<dbReference type="EMBL" id="OX459124">
    <property type="protein sequence ID" value="CAI9112426.1"/>
    <property type="molecule type" value="Genomic_DNA"/>
</dbReference>
<reference evidence="6" key="1">
    <citation type="submission" date="2023-03" db="EMBL/GenBank/DDBJ databases">
        <authorList>
            <person name="Julca I."/>
        </authorList>
    </citation>
    <scope>NUCLEOTIDE SEQUENCE</scope>
</reference>
<dbReference type="InterPro" id="IPR024083">
    <property type="entry name" value="Fumarase/histidase_N"/>
</dbReference>